<protein>
    <submittedName>
        <fullName evidence="2">Uncharacterized protein</fullName>
    </submittedName>
</protein>
<gene>
    <name evidence="2" type="ORF">ILYODFUR_031059</name>
</gene>
<evidence type="ECO:0000313" key="3">
    <source>
        <dbReference type="Proteomes" id="UP001482620"/>
    </source>
</evidence>
<evidence type="ECO:0000256" key="1">
    <source>
        <dbReference type="SAM" id="MobiDB-lite"/>
    </source>
</evidence>
<reference evidence="2 3" key="1">
    <citation type="submission" date="2021-06" db="EMBL/GenBank/DDBJ databases">
        <authorList>
            <person name="Palmer J.M."/>
        </authorList>
    </citation>
    <scope>NUCLEOTIDE SEQUENCE [LARGE SCALE GENOMIC DNA]</scope>
    <source>
        <strain evidence="3">if_2019</strain>
        <tissue evidence="2">Muscle</tissue>
    </source>
</reference>
<organism evidence="2 3">
    <name type="scientific">Ilyodon furcidens</name>
    <name type="common">goldbreast splitfin</name>
    <dbReference type="NCBI Taxonomy" id="33524"/>
    <lineage>
        <taxon>Eukaryota</taxon>
        <taxon>Metazoa</taxon>
        <taxon>Chordata</taxon>
        <taxon>Craniata</taxon>
        <taxon>Vertebrata</taxon>
        <taxon>Euteleostomi</taxon>
        <taxon>Actinopterygii</taxon>
        <taxon>Neopterygii</taxon>
        <taxon>Teleostei</taxon>
        <taxon>Neoteleostei</taxon>
        <taxon>Acanthomorphata</taxon>
        <taxon>Ovalentaria</taxon>
        <taxon>Atherinomorphae</taxon>
        <taxon>Cyprinodontiformes</taxon>
        <taxon>Goodeidae</taxon>
        <taxon>Ilyodon</taxon>
    </lineage>
</organism>
<keyword evidence="3" id="KW-1185">Reference proteome</keyword>
<evidence type="ECO:0000313" key="2">
    <source>
        <dbReference type="EMBL" id="MEQ2234355.1"/>
    </source>
</evidence>
<comment type="caution">
    <text evidence="2">The sequence shown here is derived from an EMBL/GenBank/DDBJ whole genome shotgun (WGS) entry which is preliminary data.</text>
</comment>
<proteinExistence type="predicted"/>
<accession>A0ABV0TN87</accession>
<feature type="compositionally biased region" description="Polar residues" evidence="1">
    <location>
        <begin position="66"/>
        <end position="77"/>
    </location>
</feature>
<dbReference type="EMBL" id="JAHRIQ010039498">
    <property type="protein sequence ID" value="MEQ2234355.1"/>
    <property type="molecule type" value="Genomic_DNA"/>
</dbReference>
<feature type="region of interest" description="Disordered" evidence="1">
    <location>
        <begin position="14"/>
        <end position="77"/>
    </location>
</feature>
<sequence length="122" mass="13437">MIYAKTLDPVPVCSLAPRQASNPEVEDLPDKNPSWHLPGSSLSLGPIHQANSAHPHPCSHPEDPTPETNTHFVWSRSTPSDIRPPEITFNRAYSDTYLVLQIWITALRPNVSPPGDSSPNLL</sequence>
<name>A0ABV0TN87_9TELE</name>
<dbReference type="Proteomes" id="UP001482620">
    <property type="component" value="Unassembled WGS sequence"/>
</dbReference>